<evidence type="ECO:0000313" key="6">
    <source>
        <dbReference type="Proteomes" id="UP000243217"/>
    </source>
</evidence>
<feature type="transmembrane region" description="Helical" evidence="2">
    <location>
        <begin position="385"/>
        <end position="403"/>
    </location>
</feature>
<organism evidence="5 6">
    <name type="scientific">Thraustotheca clavata</name>
    <dbReference type="NCBI Taxonomy" id="74557"/>
    <lineage>
        <taxon>Eukaryota</taxon>
        <taxon>Sar</taxon>
        <taxon>Stramenopiles</taxon>
        <taxon>Oomycota</taxon>
        <taxon>Saprolegniomycetes</taxon>
        <taxon>Saprolegniales</taxon>
        <taxon>Achlyaceae</taxon>
        <taxon>Thraustotheca</taxon>
    </lineage>
</organism>
<evidence type="ECO:0000259" key="4">
    <source>
        <dbReference type="Pfam" id="PF17103"/>
    </source>
</evidence>
<evidence type="ECO:0000313" key="5">
    <source>
        <dbReference type="EMBL" id="OQR91699.1"/>
    </source>
</evidence>
<keyword evidence="6" id="KW-1185">Reference proteome</keyword>
<feature type="domain" description="Stealth protein CR3 conserved region 3" evidence="3">
    <location>
        <begin position="47"/>
        <end position="94"/>
    </location>
</feature>
<dbReference type="PANTHER" id="PTHR24045">
    <property type="match status" value="1"/>
</dbReference>
<sequence>VVEPLPEKDDAAVRSTDTFGDSLRHVNKIYNAVFGKTDTPDRRRVPSHMPHFIQKKLLSEMKAQWPVEFNATSSHRFRHPKDMQFSFSYMYYVANRHKLHPPTLEEIFTKYIDLNLDGVIDDNEVLSVASLLTTEEHPSESDMEEVKKCLTPPSVDRIIVQNEERRDGKVTVTESTQPYKTFESLKACTNVSTRLIETFQKRRPPRHRFVSEAEVTFHMLSDQYRTAWNQLLNTRARKTKFVCINDDMKYPSHAVSNILHDLFTSLWPDRSQFELPFHLTNKFGHINKIAATRMWQWKLMLGGIVAIIIIYMILMCCFNNTLSSPAHFSLMVTSKKIGPAMPDIAAAKPRFRSLKELCGIVYMLMSVLLGVYNLVLLYPYLDNNYIWYGYSSANVFPALMSIYNMKLNVFTNDSTFNLLDSSSITLNDKIGCSSAYPRLIMYQELTTLESAVIGLRNIALPSIAYMVTQYCWVDFERRWAMAHTVQRQERCLKKYTSNSAVYMETIFRNIDFTEWVNSTQGLFYIRIAAGLLEFPDGHSFLNYLIKHELFSVNDEVAYLKSHGLQAFVLQYSNQYQIGIHDTIQIENAMGLSWPLPIKTIESWHRGLLFSTKTMFSGLQFDWAVLSGNMSMIQNSSNFFGLIDTNLIEEYNTMSPLTLQFAAVHNQLGSLVSIDLHLIPPLVELLEAVKQYHLIIQAFIKTNKAFADAIIKMENYDLHPTPLKWQNQSLVFYGGNPMCGFGAPLPFIQESFGFDDVCATQNVLTVSISAYNAVFAYLILNKQPTTVCQLVAANDQVNCQKMLLSVKSIANMLPEFKPVEAMKQANNMQLGYVQLVSVNGTNNISLESQPILSSDFAFFGWAVIYDWACNQREAVSFEGDNATYAIMSYIAKAQPPPQIDLLQCMAIYTWYCCVIVSIGLCGVACLLLVIWFMYQPLGCPWFMFNRVVGGIWLNRSLLVLRGFAAIVCMSSATVLPVEGGNGIYFTNTPRSILESCIFASEATWITYVLHETFYPLTTTTTAQYASISSCISWLVLAILDIFFPVQINTSLERSCFSKNMDQMVYCSSGTVSIGSWLRTSNLFIALVISVPLCYFIDKYTRGTNMPMLSTPSFVIPAAAIAFLNPNQIHKKAESRVDCVTSAMMGTIAIEIFNRQFIFDTKLWYMLPTEVFQLNVPRIYLPHCFHTNLTKQSISLRAPSYSSMVVVENRRKRFIVLAGFFYALASLSSNIAYFKMAQEFLMNDFGWAGFNTTGLHAYLGNVMNRLLLINTSQSLDFSESRLIEVDQLYNYSVSSIAMSFNAPRRQLYQPVPLASIVQGLRAMDPCMLPWMFTQYCFLDFQRRWAMSRTIKRQLRCEAKMSNGALYLEAPLRNVNNWDTWTHCWGTSFEIGIATYLRTTSQGQEWFKSISNNRNSIEQEVNLWLQYNITKFQLQWQNYKTTGIADSIKITSALGFSSFLTISKLTGSFHPLQQTSLRMYWSFASDLWAISNNDTVIGGLSLITSSPVYAFTNDSSTFLLYQNLTLPNPLTAGLKLLQSLVGPFNAIDMIYVLPPLELLAMYNAFVHSINDLLRRDSKAQQKYFEIPPKTGSCPVPPFLLSDPNIMSNGGNIMCGDDVPPEPAFIGLLTGFGSATVCHAEFLEVLKISTIELLFILHGYITTLENASLIDINGLCSLDVCAGVSCGEHFNISYQFLHHYSDVFSSLKNSTNIAANVVYGLNIQVIQYYQVPNDSSTYLYQINVLEPSEPLWNFYGWALLYEWICGLREVVQFLGDSGAITSISYDNLPISMTPDPTEIPHSFSSIFSGCTFYVSWMLVGVVGLTSLCCIFDRGHVEGWNLFEMNRIIGNVWAGRTFLIMRSITALWILNTAPLKLIVEGHLTYITSPQLPWFKTILAASEVTWFVYVLNDVFSVITKEYTKSYASKSSMTTWSSVAALTIISPRYYSASLNRECSYVDMDFSLVCVSGEIIIGSLSGINMMLLIASVYVVICYLLERLLFPQEEQLKFNSVLLNAQARYMLEFSKCKFDSERLSSVLIIFDIKSWRFISVPIDDSKQWNRSIPLSRI</sequence>
<feature type="transmembrane region" description="Helical" evidence="2">
    <location>
        <begin position="1212"/>
        <end position="1232"/>
    </location>
</feature>
<dbReference type="Pfam" id="PF17103">
    <property type="entry name" value="Stealth_CR4"/>
    <property type="match status" value="1"/>
</dbReference>
<dbReference type="EMBL" id="JNBS01002396">
    <property type="protein sequence ID" value="OQR91699.1"/>
    <property type="molecule type" value="Genomic_DNA"/>
</dbReference>
<keyword evidence="1 5" id="KW-0808">Transferase</keyword>
<feature type="transmembrane region" description="Helical" evidence="2">
    <location>
        <begin position="1063"/>
        <end position="1087"/>
    </location>
</feature>
<feature type="non-terminal residue" evidence="5">
    <location>
        <position position="1"/>
    </location>
</feature>
<dbReference type="InterPro" id="IPR047141">
    <property type="entry name" value="Stealth"/>
</dbReference>
<evidence type="ECO:0000259" key="3">
    <source>
        <dbReference type="Pfam" id="PF17102"/>
    </source>
</evidence>
<reference evidence="5 6" key="1">
    <citation type="journal article" date="2014" name="Genome Biol. Evol.">
        <title>The secreted proteins of Achlya hypogyna and Thraustotheca clavata identify the ancestral oomycete secretome and reveal gene acquisitions by horizontal gene transfer.</title>
        <authorList>
            <person name="Misner I."/>
            <person name="Blouin N."/>
            <person name="Leonard G."/>
            <person name="Richards T.A."/>
            <person name="Lane C.E."/>
        </authorList>
    </citation>
    <scope>NUCLEOTIDE SEQUENCE [LARGE SCALE GENOMIC DNA]</scope>
    <source>
        <strain evidence="5 6">ATCC 34112</strain>
    </source>
</reference>
<dbReference type="GO" id="GO:0016740">
    <property type="term" value="F:transferase activity"/>
    <property type="evidence" value="ECO:0007669"/>
    <property type="project" value="UniProtKB-KW"/>
</dbReference>
<dbReference type="OrthoDB" id="263283at2759"/>
<name>A0A1V9Z0Y6_9STRA</name>
<comment type="caution">
    <text evidence="5">The sequence shown here is derived from an EMBL/GenBank/DDBJ whole genome shotgun (WGS) entry which is preliminary data.</text>
</comment>
<dbReference type="Pfam" id="PF17102">
    <property type="entry name" value="Stealth_CR3"/>
    <property type="match status" value="1"/>
</dbReference>
<keyword evidence="2" id="KW-0812">Transmembrane</keyword>
<dbReference type="GO" id="GO:0005794">
    <property type="term" value="C:Golgi apparatus"/>
    <property type="evidence" value="ECO:0007669"/>
    <property type="project" value="TreeGrafter"/>
</dbReference>
<feature type="transmembrane region" description="Helical" evidence="2">
    <location>
        <begin position="1967"/>
        <end position="1992"/>
    </location>
</feature>
<evidence type="ECO:0000256" key="1">
    <source>
        <dbReference type="ARBA" id="ARBA00022679"/>
    </source>
</evidence>
<proteinExistence type="predicted"/>
<gene>
    <name evidence="5" type="ORF">THRCLA_08905</name>
</gene>
<keyword evidence="2" id="KW-0472">Membrane</keyword>
<feature type="transmembrane region" description="Helical" evidence="2">
    <location>
        <begin position="907"/>
        <end position="933"/>
    </location>
</feature>
<evidence type="ECO:0000256" key="2">
    <source>
        <dbReference type="SAM" id="Phobius"/>
    </source>
</evidence>
<feature type="transmembrane region" description="Helical" evidence="2">
    <location>
        <begin position="1021"/>
        <end position="1042"/>
    </location>
</feature>
<dbReference type="InterPro" id="IPR031357">
    <property type="entry name" value="Stealth_CR3"/>
</dbReference>
<feature type="transmembrane region" description="Helical" evidence="2">
    <location>
        <begin position="357"/>
        <end position="379"/>
    </location>
</feature>
<dbReference type="PANTHER" id="PTHR24045:SF0">
    <property type="entry name" value="N-ACETYLGLUCOSAMINE-1-PHOSPHOTRANSFERASE SUBUNITS ALPHA_BETA"/>
    <property type="match status" value="1"/>
</dbReference>
<protein>
    <submittedName>
        <fullName evidence="5">N-acetylglucosamine-1-phosphotransferase subunits alpha/beta</fullName>
    </submittedName>
</protein>
<dbReference type="Proteomes" id="UP000243217">
    <property type="component" value="Unassembled WGS sequence"/>
</dbReference>
<keyword evidence="2" id="KW-1133">Transmembrane helix</keyword>
<feature type="domain" description="Stealth protein CR4 conserved region 4" evidence="4">
    <location>
        <begin position="235"/>
        <end position="284"/>
    </location>
</feature>
<feature type="transmembrane region" description="Helical" evidence="2">
    <location>
        <begin position="295"/>
        <end position="318"/>
    </location>
</feature>
<dbReference type="STRING" id="74557.A0A1V9Z0Y6"/>
<dbReference type="InterPro" id="IPR031356">
    <property type="entry name" value="Stealth_CR4"/>
</dbReference>
<accession>A0A1V9Z0Y6</accession>
<feature type="transmembrane region" description="Helical" evidence="2">
    <location>
        <begin position="957"/>
        <end position="978"/>
    </location>
</feature>